<name>A0A2J6Q9C5_9HELO</name>
<evidence type="ECO:0000313" key="3">
    <source>
        <dbReference type="Proteomes" id="UP000235672"/>
    </source>
</evidence>
<accession>A0A2J6Q9C5</accession>
<proteinExistence type="predicted"/>
<dbReference type="Proteomes" id="UP000235672">
    <property type="component" value="Unassembled WGS sequence"/>
</dbReference>
<dbReference type="OrthoDB" id="3557758at2759"/>
<reference evidence="2 3" key="1">
    <citation type="submission" date="2016-05" db="EMBL/GenBank/DDBJ databases">
        <title>A degradative enzymes factory behind the ericoid mycorrhizal symbiosis.</title>
        <authorList>
            <consortium name="DOE Joint Genome Institute"/>
            <person name="Martino E."/>
            <person name="Morin E."/>
            <person name="Grelet G."/>
            <person name="Kuo A."/>
            <person name="Kohler A."/>
            <person name="Daghino S."/>
            <person name="Barry K."/>
            <person name="Choi C."/>
            <person name="Cichocki N."/>
            <person name="Clum A."/>
            <person name="Copeland A."/>
            <person name="Hainaut M."/>
            <person name="Haridas S."/>
            <person name="Labutti K."/>
            <person name="Lindquist E."/>
            <person name="Lipzen A."/>
            <person name="Khouja H.-R."/>
            <person name="Murat C."/>
            <person name="Ohm R."/>
            <person name="Olson A."/>
            <person name="Spatafora J."/>
            <person name="Veneault-Fourrey C."/>
            <person name="Henrissat B."/>
            <person name="Grigoriev I."/>
            <person name="Martin F."/>
            <person name="Perotto S."/>
        </authorList>
    </citation>
    <scope>NUCLEOTIDE SEQUENCE [LARGE SCALE GENOMIC DNA]</scope>
    <source>
        <strain evidence="2 3">UAMH 7357</strain>
    </source>
</reference>
<evidence type="ECO:0000256" key="1">
    <source>
        <dbReference type="SAM" id="MobiDB-lite"/>
    </source>
</evidence>
<feature type="compositionally biased region" description="Basic and acidic residues" evidence="1">
    <location>
        <begin position="15"/>
        <end position="28"/>
    </location>
</feature>
<feature type="region of interest" description="Disordered" evidence="1">
    <location>
        <begin position="216"/>
        <end position="235"/>
    </location>
</feature>
<feature type="region of interest" description="Disordered" evidence="1">
    <location>
        <begin position="49"/>
        <end position="174"/>
    </location>
</feature>
<organism evidence="2 3">
    <name type="scientific">Hyaloscypha hepaticicola</name>
    <dbReference type="NCBI Taxonomy" id="2082293"/>
    <lineage>
        <taxon>Eukaryota</taxon>
        <taxon>Fungi</taxon>
        <taxon>Dikarya</taxon>
        <taxon>Ascomycota</taxon>
        <taxon>Pezizomycotina</taxon>
        <taxon>Leotiomycetes</taxon>
        <taxon>Helotiales</taxon>
        <taxon>Hyaloscyphaceae</taxon>
        <taxon>Hyaloscypha</taxon>
    </lineage>
</organism>
<dbReference type="AlphaFoldDB" id="A0A2J6Q9C5"/>
<evidence type="ECO:0000313" key="2">
    <source>
        <dbReference type="EMBL" id="PMD22845.1"/>
    </source>
</evidence>
<feature type="region of interest" description="Disordered" evidence="1">
    <location>
        <begin position="1"/>
        <end position="28"/>
    </location>
</feature>
<gene>
    <name evidence="2" type="ORF">NA56DRAFT_76665</name>
</gene>
<protein>
    <submittedName>
        <fullName evidence="2">Uncharacterized protein</fullName>
    </submittedName>
</protein>
<dbReference type="EMBL" id="KZ613476">
    <property type="protein sequence ID" value="PMD22845.1"/>
    <property type="molecule type" value="Genomic_DNA"/>
</dbReference>
<sequence length="468" mass="52681">MSGSARSMAPAEGSFPRRDSKGFDDHNIIPKRSFHNLRQLFKLPARVSTPFANKSEPRGRESMVNQTEPRTHSLMRPISPTRGLLPNSTTLPDLRVLGSRNASSTVLPPPSRNISEPLPLPRFPEPDYSSHPSPSYFRSRYAMNERIPAPRRTPMYPPESEPEYEAPPKSSARRTLADITRRINSPKMQIRNRLSLGPRNVSTPFIAVPYTSLPTASECQQTSPPRPIFTSAKRPMHRAEKSLSVLNEENRRSTIIGRPRSSTIQDSFASTHNFTDTVSSLLKAPDTTTASTAPATPPQAVFTTNPKCIYTSQSHAYWAGRFMALHDQYHTQSFNSAVNDEKLLQSFMRPDRPTGTTKLSSKLLKTQLSTSSFDFQNFAHCSDPPGGNQAMHNDEIRRCKRVFYTLQSLCVTPEAKNSLWGFQLRFAREKKMEAVLPDGGTMEPEKRKPWKRLSMRRSSTVDCLGETF</sequence>
<keyword evidence="3" id="KW-1185">Reference proteome</keyword>